<protein>
    <recommendedName>
        <fullName evidence="7">Major facilitator superfamily (MFS) profile domain-containing protein</fullName>
    </recommendedName>
</protein>
<feature type="non-terminal residue" evidence="6">
    <location>
        <position position="1"/>
    </location>
</feature>
<feature type="transmembrane region" description="Helical" evidence="5">
    <location>
        <begin position="12"/>
        <end position="36"/>
    </location>
</feature>
<dbReference type="InterPro" id="IPR050495">
    <property type="entry name" value="ATG22/LtaA_families"/>
</dbReference>
<feature type="transmembrane region" description="Helical" evidence="5">
    <location>
        <begin position="77"/>
        <end position="93"/>
    </location>
</feature>
<keyword evidence="4 5" id="KW-0472">Membrane</keyword>
<comment type="caution">
    <text evidence="6">The sequence shown here is derived from an EMBL/GenBank/DDBJ whole genome shotgun (WGS) entry which is preliminary data.</text>
</comment>
<dbReference type="PANTHER" id="PTHR23519">
    <property type="entry name" value="AUTOPHAGY-RELATED PROTEIN 22"/>
    <property type="match status" value="1"/>
</dbReference>
<dbReference type="Gene3D" id="1.20.1250.20">
    <property type="entry name" value="MFS general substrate transporter like domains"/>
    <property type="match status" value="1"/>
</dbReference>
<gene>
    <name evidence="6" type="ORF">S03H2_27619</name>
</gene>
<dbReference type="EMBL" id="BARU01016619">
    <property type="protein sequence ID" value="GAH50573.1"/>
    <property type="molecule type" value="Genomic_DNA"/>
</dbReference>
<dbReference type="GO" id="GO:0012505">
    <property type="term" value="C:endomembrane system"/>
    <property type="evidence" value="ECO:0007669"/>
    <property type="project" value="UniProtKB-SubCell"/>
</dbReference>
<feature type="transmembrane region" description="Helical" evidence="5">
    <location>
        <begin position="42"/>
        <end position="65"/>
    </location>
</feature>
<dbReference type="Pfam" id="PF07690">
    <property type="entry name" value="MFS_1"/>
    <property type="match status" value="1"/>
</dbReference>
<feature type="transmembrane region" description="Helical" evidence="5">
    <location>
        <begin position="194"/>
        <end position="212"/>
    </location>
</feature>
<evidence type="ECO:0000313" key="6">
    <source>
        <dbReference type="EMBL" id="GAH50573.1"/>
    </source>
</evidence>
<dbReference type="AlphaFoldDB" id="X1HZ54"/>
<evidence type="ECO:0000256" key="1">
    <source>
        <dbReference type="ARBA" id="ARBA00004127"/>
    </source>
</evidence>
<feature type="transmembrane region" description="Helical" evidence="5">
    <location>
        <begin position="141"/>
        <end position="164"/>
    </location>
</feature>
<evidence type="ECO:0008006" key="7">
    <source>
        <dbReference type="Google" id="ProtNLM"/>
    </source>
</evidence>
<name>X1HZ54_9ZZZZ</name>
<feature type="transmembrane region" description="Helical" evidence="5">
    <location>
        <begin position="286"/>
        <end position="305"/>
    </location>
</feature>
<feature type="transmembrane region" description="Helical" evidence="5">
    <location>
        <begin position="251"/>
        <end position="274"/>
    </location>
</feature>
<dbReference type="InterPro" id="IPR011701">
    <property type="entry name" value="MFS"/>
</dbReference>
<evidence type="ECO:0000256" key="3">
    <source>
        <dbReference type="ARBA" id="ARBA00022989"/>
    </source>
</evidence>
<feature type="non-terminal residue" evidence="6">
    <location>
        <position position="306"/>
    </location>
</feature>
<comment type="subcellular location">
    <subcellularLocation>
        <location evidence="1">Endomembrane system</location>
        <topology evidence="1">Multi-pass membrane protein</topology>
    </subcellularLocation>
</comment>
<keyword evidence="3 5" id="KW-1133">Transmembrane helix</keyword>
<proteinExistence type="predicted"/>
<sequence length="306" mass="33572">KNAWLWYSYDMADTFFSQSVISLAFTPFVLLMGVAMKWEYPIVFIVMSIFMAGSNLLIALLGPILGAISDKAGKRKPAVIISAGIMVTATALITVWVNFWWACFLFVIANFCYQAGRMFYDAQIPFIAETETRGSMQAIGGAIAAFGSIIAIAVSIIIGLPGLFGPHTPVDSGIWQVGSTTIDPNSINYGGLRYLFVISSVIIVLISIPYLFHKEVENPPKEAMSPRDYVKSSFVSFKTSLKEIVSDKNSWLFFLAWFFITDAANTTILYMVPVVSTVGGEALTEMTNYIILAGIIFSVFFGIIVG</sequence>
<evidence type="ECO:0000256" key="5">
    <source>
        <dbReference type="SAM" id="Phobius"/>
    </source>
</evidence>
<evidence type="ECO:0000256" key="4">
    <source>
        <dbReference type="ARBA" id="ARBA00023136"/>
    </source>
</evidence>
<dbReference type="PANTHER" id="PTHR23519:SF1">
    <property type="entry name" value="AUTOPHAGY-RELATED PROTEIN 22"/>
    <property type="match status" value="1"/>
</dbReference>
<evidence type="ECO:0000256" key="2">
    <source>
        <dbReference type="ARBA" id="ARBA00022692"/>
    </source>
</evidence>
<keyword evidence="2 5" id="KW-0812">Transmembrane</keyword>
<dbReference type="GO" id="GO:0022857">
    <property type="term" value="F:transmembrane transporter activity"/>
    <property type="evidence" value="ECO:0007669"/>
    <property type="project" value="InterPro"/>
</dbReference>
<accession>X1HZ54</accession>
<dbReference type="InterPro" id="IPR036259">
    <property type="entry name" value="MFS_trans_sf"/>
</dbReference>
<dbReference type="SUPFAM" id="SSF103473">
    <property type="entry name" value="MFS general substrate transporter"/>
    <property type="match status" value="1"/>
</dbReference>
<organism evidence="6">
    <name type="scientific">marine sediment metagenome</name>
    <dbReference type="NCBI Taxonomy" id="412755"/>
    <lineage>
        <taxon>unclassified sequences</taxon>
        <taxon>metagenomes</taxon>
        <taxon>ecological metagenomes</taxon>
    </lineage>
</organism>
<reference evidence="6" key="1">
    <citation type="journal article" date="2014" name="Front. Microbiol.">
        <title>High frequency of phylogenetically diverse reductive dehalogenase-homologous genes in deep subseafloor sedimentary metagenomes.</title>
        <authorList>
            <person name="Kawai M."/>
            <person name="Futagami T."/>
            <person name="Toyoda A."/>
            <person name="Takaki Y."/>
            <person name="Nishi S."/>
            <person name="Hori S."/>
            <person name="Arai W."/>
            <person name="Tsubouchi T."/>
            <person name="Morono Y."/>
            <person name="Uchiyama I."/>
            <person name="Ito T."/>
            <person name="Fujiyama A."/>
            <person name="Inagaki F."/>
            <person name="Takami H."/>
        </authorList>
    </citation>
    <scope>NUCLEOTIDE SEQUENCE</scope>
    <source>
        <strain evidence="6">Expedition CK06-06</strain>
    </source>
</reference>